<evidence type="ECO:0000313" key="3">
    <source>
        <dbReference type="Proteomes" id="UP000310639"/>
    </source>
</evidence>
<dbReference type="EMBL" id="CP040004">
    <property type="protein sequence ID" value="QCT42144.1"/>
    <property type="molecule type" value="Genomic_DNA"/>
</dbReference>
<reference evidence="2 3" key="1">
    <citation type="submission" date="2019-04" db="EMBL/GenBank/DDBJ databases">
        <title>Saccharibacteria TM7 genomes.</title>
        <authorList>
            <person name="Bor B."/>
            <person name="He X."/>
            <person name="Chen T."/>
            <person name="Dewhirst F.E."/>
        </authorList>
    </citation>
    <scope>NUCLEOTIDE SEQUENCE [LARGE SCALE GENOMIC DNA]</scope>
    <source>
        <strain evidence="2 3">BB001</strain>
    </source>
</reference>
<proteinExistence type="predicted"/>
<accession>A0A4P9A2X6</accession>
<protein>
    <submittedName>
        <fullName evidence="2">Uncharacterized protein</fullName>
    </submittedName>
</protein>
<dbReference type="RefSeq" id="WP_138078813.1">
    <property type="nucleotide sequence ID" value="NZ_CP040004.1"/>
</dbReference>
<name>A0A4P9A2X6_9BACT</name>
<dbReference type="KEGG" id="nft:FBF37_01500"/>
<dbReference type="Proteomes" id="UP000310639">
    <property type="component" value="Chromosome"/>
</dbReference>
<sequence>MSERRPGSTSPTRQRWHPINNPAELGRIQDQLVETLDRPEITDKLGGLALELAEVAQQLHPVTYNRDGIVSADELLASDSNSIPLVGNTKFTSHFKLAPTPMQFEAMGSKLAHEGYGEAVIRQLGSVLDNKYSSKKMETNYAGLAVCPSLATYVTLAQGGVFCAAGQPYIGMNLTHIQPLNVAVVAHEVAHALDYIKHPLLYVCDKEDLSAVTLADFKSHLKLARELKAYAVGDCIEKYFSDTHGSMGHVELVSHKVEAIRQEVNGPVTSKDAFAVHDDLVKRLIAAGLGHIYQ</sequence>
<dbReference type="AlphaFoldDB" id="A0A4P9A2X6"/>
<gene>
    <name evidence="2" type="ORF">FBF37_01500</name>
</gene>
<dbReference type="OrthoDB" id="9785124at2"/>
<evidence type="ECO:0000313" key="2">
    <source>
        <dbReference type="EMBL" id="QCT42144.1"/>
    </source>
</evidence>
<keyword evidence="3" id="KW-1185">Reference proteome</keyword>
<feature type="region of interest" description="Disordered" evidence="1">
    <location>
        <begin position="1"/>
        <end position="23"/>
    </location>
</feature>
<evidence type="ECO:0000256" key="1">
    <source>
        <dbReference type="SAM" id="MobiDB-lite"/>
    </source>
</evidence>
<organism evidence="2 3">
    <name type="scientific">Candidatus Nanosynbacter featherlites</name>
    <dbReference type="NCBI Taxonomy" id="2572088"/>
    <lineage>
        <taxon>Bacteria</taxon>
        <taxon>Candidatus Saccharimonadota</taxon>
        <taxon>Candidatus Saccharimonadia</taxon>
        <taxon>Candidatus Nanosynbacterales</taxon>
        <taxon>Candidatus Nanosynbacteraceae</taxon>
        <taxon>Candidatus Nanosynbacter</taxon>
    </lineage>
</organism>